<dbReference type="EMBL" id="LXQA010573937">
    <property type="protein sequence ID" value="MCI60023.1"/>
    <property type="molecule type" value="Genomic_DNA"/>
</dbReference>
<accession>A0A392TFU9</accession>
<reference evidence="2 3" key="1">
    <citation type="journal article" date="2018" name="Front. Plant Sci.">
        <title>Red Clover (Trifolium pratense) and Zigzag Clover (T. medium) - A Picture of Genomic Similarities and Differences.</title>
        <authorList>
            <person name="Dluhosova J."/>
            <person name="Istvanek J."/>
            <person name="Nedelnik J."/>
            <person name="Repkova J."/>
        </authorList>
    </citation>
    <scope>NUCLEOTIDE SEQUENCE [LARGE SCALE GENOMIC DNA]</scope>
    <source>
        <strain evidence="3">cv. 10/8</strain>
        <tissue evidence="2">Leaf</tissue>
    </source>
</reference>
<dbReference type="Proteomes" id="UP000265520">
    <property type="component" value="Unassembled WGS sequence"/>
</dbReference>
<proteinExistence type="predicted"/>
<protein>
    <submittedName>
        <fullName evidence="2">Uncharacterized protein</fullName>
    </submittedName>
</protein>
<evidence type="ECO:0000313" key="2">
    <source>
        <dbReference type="EMBL" id="MCI60023.1"/>
    </source>
</evidence>
<keyword evidence="3" id="KW-1185">Reference proteome</keyword>
<organism evidence="2 3">
    <name type="scientific">Trifolium medium</name>
    <dbReference type="NCBI Taxonomy" id="97028"/>
    <lineage>
        <taxon>Eukaryota</taxon>
        <taxon>Viridiplantae</taxon>
        <taxon>Streptophyta</taxon>
        <taxon>Embryophyta</taxon>
        <taxon>Tracheophyta</taxon>
        <taxon>Spermatophyta</taxon>
        <taxon>Magnoliopsida</taxon>
        <taxon>eudicotyledons</taxon>
        <taxon>Gunneridae</taxon>
        <taxon>Pentapetalae</taxon>
        <taxon>rosids</taxon>
        <taxon>fabids</taxon>
        <taxon>Fabales</taxon>
        <taxon>Fabaceae</taxon>
        <taxon>Papilionoideae</taxon>
        <taxon>50 kb inversion clade</taxon>
        <taxon>NPAAA clade</taxon>
        <taxon>Hologalegina</taxon>
        <taxon>IRL clade</taxon>
        <taxon>Trifolieae</taxon>
        <taxon>Trifolium</taxon>
    </lineage>
</organism>
<evidence type="ECO:0000313" key="3">
    <source>
        <dbReference type="Proteomes" id="UP000265520"/>
    </source>
</evidence>
<evidence type="ECO:0000256" key="1">
    <source>
        <dbReference type="SAM" id="MobiDB-lite"/>
    </source>
</evidence>
<name>A0A392TFU9_9FABA</name>
<dbReference type="AlphaFoldDB" id="A0A392TFU9"/>
<feature type="region of interest" description="Disordered" evidence="1">
    <location>
        <begin position="1"/>
        <end position="41"/>
    </location>
</feature>
<sequence>MDRSGRALTNRPGVIGHMGQISRRARSTSPPIKEAQSPPLG</sequence>
<feature type="non-terminal residue" evidence="2">
    <location>
        <position position="41"/>
    </location>
</feature>
<comment type="caution">
    <text evidence="2">The sequence shown here is derived from an EMBL/GenBank/DDBJ whole genome shotgun (WGS) entry which is preliminary data.</text>
</comment>